<feature type="domain" description="DUF1585" evidence="2">
    <location>
        <begin position="497"/>
        <end position="565"/>
    </location>
</feature>
<feature type="domain" description="DUF1592" evidence="5">
    <location>
        <begin position="233"/>
        <end position="361"/>
    </location>
</feature>
<feature type="domain" description="DUF1588" evidence="4">
    <location>
        <begin position="382"/>
        <end position="479"/>
    </location>
</feature>
<dbReference type="InterPro" id="IPR013036">
    <property type="entry name" value="DUF1587"/>
</dbReference>
<dbReference type="Pfam" id="PF07624">
    <property type="entry name" value="PSD2"/>
    <property type="match status" value="1"/>
</dbReference>
<dbReference type="Pfam" id="PF07626">
    <property type="entry name" value="PSD3"/>
    <property type="match status" value="1"/>
</dbReference>
<feature type="domain" description="DUF1595" evidence="6">
    <location>
        <begin position="160"/>
        <end position="219"/>
    </location>
</feature>
<evidence type="ECO:0000259" key="4">
    <source>
        <dbReference type="Pfam" id="PF07627"/>
    </source>
</evidence>
<dbReference type="Proteomes" id="UP001139031">
    <property type="component" value="Unassembled WGS sequence"/>
</dbReference>
<evidence type="ECO:0000313" key="7">
    <source>
        <dbReference type="EMBL" id="MBZ5711464.1"/>
    </source>
</evidence>
<accession>A0ABS7TTA2</accession>
<protein>
    <submittedName>
        <fullName evidence="7">DUF1592 domain-containing protein</fullName>
    </submittedName>
</protein>
<dbReference type="PROSITE" id="PS51257">
    <property type="entry name" value="PROKAR_LIPOPROTEIN"/>
    <property type="match status" value="1"/>
</dbReference>
<comment type="caution">
    <text evidence="7">The sequence shown here is derived from an EMBL/GenBank/DDBJ whole genome shotgun (WGS) entry which is preliminary data.</text>
</comment>
<evidence type="ECO:0000259" key="3">
    <source>
        <dbReference type="Pfam" id="PF07626"/>
    </source>
</evidence>
<feature type="compositionally biased region" description="Low complexity" evidence="1">
    <location>
        <begin position="36"/>
        <end position="55"/>
    </location>
</feature>
<feature type="domain" description="DUF1587" evidence="3">
    <location>
        <begin position="77"/>
        <end position="139"/>
    </location>
</feature>
<evidence type="ECO:0000259" key="6">
    <source>
        <dbReference type="Pfam" id="PF07637"/>
    </source>
</evidence>
<evidence type="ECO:0000259" key="2">
    <source>
        <dbReference type="Pfam" id="PF07624"/>
    </source>
</evidence>
<dbReference type="EMBL" id="JAIRAU010000027">
    <property type="protein sequence ID" value="MBZ5711464.1"/>
    <property type="molecule type" value="Genomic_DNA"/>
</dbReference>
<keyword evidence="8" id="KW-1185">Reference proteome</keyword>
<dbReference type="Pfam" id="PF07631">
    <property type="entry name" value="PSD4"/>
    <property type="match status" value="1"/>
</dbReference>
<gene>
    <name evidence="7" type="ORF">K7C98_19670</name>
</gene>
<dbReference type="Pfam" id="PF07627">
    <property type="entry name" value="PSCyt3"/>
    <property type="match status" value="1"/>
</dbReference>
<dbReference type="InterPro" id="IPR011478">
    <property type="entry name" value="DUF1585"/>
</dbReference>
<dbReference type="InterPro" id="IPR013039">
    <property type="entry name" value="DUF1588"/>
</dbReference>
<reference evidence="7" key="1">
    <citation type="submission" date="2021-08" db="EMBL/GenBank/DDBJ databases">
        <authorList>
            <person name="Stevens D.C."/>
        </authorList>
    </citation>
    <scope>NUCLEOTIDE SEQUENCE</scope>
    <source>
        <strain evidence="7">DSM 53165</strain>
    </source>
</reference>
<proteinExistence type="predicted"/>
<evidence type="ECO:0000313" key="8">
    <source>
        <dbReference type="Proteomes" id="UP001139031"/>
    </source>
</evidence>
<dbReference type="InterPro" id="IPR013043">
    <property type="entry name" value="DUF1595"/>
</dbReference>
<organism evidence="7 8">
    <name type="scientific">Nannocystis pusilla</name>
    <dbReference type="NCBI Taxonomy" id="889268"/>
    <lineage>
        <taxon>Bacteria</taxon>
        <taxon>Pseudomonadati</taxon>
        <taxon>Myxococcota</taxon>
        <taxon>Polyangia</taxon>
        <taxon>Nannocystales</taxon>
        <taxon>Nannocystaceae</taxon>
        <taxon>Nannocystis</taxon>
    </lineage>
</organism>
<dbReference type="Pfam" id="PF07637">
    <property type="entry name" value="PSD5"/>
    <property type="match status" value="1"/>
</dbReference>
<sequence>MVRLPRLGIAGALILLGSACQDDNPAADSDQAASNTADTGDSDGPTGTGAPTGTDGESDSDGDPGDPFAPAEPVLPRLTVSQYRNAIEHLLGPGLPGTPLEPDTNPYLFYNIGATSTFISELGVQQYEEAADHLSRAVFDDPARREALVGCVPAAPGDACVQGFLGAFGRRAYRRPFTADELTRWTDVANQLSQGDAWRGLQFAVAGILQSPHFLYRVELGEPDPGDPTRLRLTGWEMATRVSFLLWNGPPDDLLLDAAGNGDLYTDAGLLAEAERLLDDPRARVALQEFFAQYLDLARLDHVTRDPTRWPMFSPTMTRSMRTEVQLLVDDLIHRSDSDIRQLFSTRRTFVNAELAKLYDVAAEGASPITFVPVEMPADGPRAGILTLGAFLTMNAHETITSPTNRGKYLRERVLCQIIPPPPGDVDTDLGDDETMDAQTVREKLEQHQKDPTCAGCHSIIDPPGFLFEHFDSIGAYRTLDNGYPIDASGNLDNIPLDGARDLAEALKTDPRVGRCIVNQLYRHATGRLAEPSEQPALEALEQRFIAADHRFKQLLLDLVVSEAFRTVAEETDA</sequence>
<dbReference type="RefSeq" id="WP_224193227.1">
    <property type="nucleotide sequence ID" value="NZ_JAIRAU010000027.1"/>
</dbReference>
<feature type="region of interest" description="Disordered" evidence="1">
    <location>
        <begin position="20"/>
        <end position="73"/>
    </location>
</feature>
<evidence type="ECO:0000259" key="5">
    <source>
        <dbReference type="Pfam" id="PF07631"/>
    </source>
</evidence>
<dbReference type="InterPro" id="IPR013042">
    <property type="entry name" value="DUF1592"/>
</dbReference>
<evidence type="ECO:0000256" key="1">
    <source>
        <dbReference type="SAM" id="MobiDB-lite"/>
    </source>
</evidence>
<name>A0ABS7TTA2_9BACT</name>